<evidence type="ECO:0000256" key="1">
    <source>
        <dbReference type="SAM" id="MobiDB-lite"/>
    </source>
</evidence>
<gene>
    <name evidence="2" type="ORF">E2562_027298</name>
</gene>
<evidence type="ECO:0000313" key="3">
    <source>
        <dbReference type="Proteomes" id="UP000479710"/>
    </source>
</evidence>
<sequence length="96" mass="10296">MARDREQGRSTESPPAAHRQDDLEGGGRHVGGASMALRRGAGRRQPAGWSGGRRSVGHLVVAATGPSSSKRCTEPLPQLRIYRTWGGWHISGEQSP</sequence>
<evidence type="ECO:0000313" key="2">
    <source>
        <dbReference type="EMBL" id="KAF0893572.1"/>
    </source>
</evidence>
<reference evidence="2 3" key="1">
    <citation type="submission" date="2019-11" db="EMBL/GenBank/DDBJ databases">
        <title>Whole genome sequence of Oryza granulata.</title>
        <authorList>
            <person name="Li W."/>
        </authorList>
    </citation>
    <scope>NUCLEOTIDE SEQUENCE [LARGE SCALE GENOMIC DNA]</scope>
    <source>
        <strain evidence="3">cv. Menghai</strain>
        <tissue evidence="2">Leaf</tissue>
    </source>
</reference>
<dbReference type="Proteomes" id="UP000479710">
    <property type="component" value="Unassembled WGS sequence"/>
</dbReference>
<feature type="region of interest" description="Disordered" evidence="1">
    <location>
        <begin position="1"/>
        <end position="56"/>
    </location>
</feature>
<name>A0A6G1C073_9ORYZ</name>
<organism evidence="2 3">
    <name type="scientific">Oryza meyeriana var. granulata</name>
    <dbReference type="NCBI Taxonomy" id="110450"/>
    <lineage>
        <taxon>Eukaryota</taxon>
        <taxon>Viridiplantae</taxon>
        <taxon>Streptophyta</taxon>
        <taxon>Embryophyta</taxon>
        <taxon>Tracheophyta</taxon>
        <taxon>Spermatophyta</taxon>
        <taxon>Magnoliopsida</taxon>
        <taxon>Liliopsida</taxon>
        <taxon>Poales</taxon>
        <taxon>Poaceae</taxon>
        <taxon>BOP clade</taxon>
        <taxon>Oryzoideae</taxon>
        <taxon>Oryzeae</taxon>
        <taxon>Oryzinae</taxon>
        <taxon>Oryza</taxon>
        <taxon>Oryza meyeriana</taxon>
    </lineage>
</organism>
<dbReference type="AlphaFoldDB" id="A0A6G1C073"/>
<dbReference type="EMBL" id="SPHZ02000011">
    <property type="protein sequence ID" value="KAF0893572.1"/>
    <property type="molecule type" value="Genomic_DNA"/>
</dbReference>
<proteinExistence type="predicted"/>
<feature type="compositionally biased region" description="Basic and acidic residues" evidence="1">
    <location>
        <begin position="18"/>
        <end position="27"/>
    </location>
</feature>
<keyword evidence="3" id="KW-1185">Reference proteome</keyword>
<accession>A0A6G1C073</accession>
<protein>
    <submittedName>
        <fullName evidence="2">Uncharacterized protein</fullName>
    </submittedName>
</protein>
<comment type="caution">
    <text evidence="2">The sequence shown here is derived from an EMBL/GenBank/DDBJ whole genome shotgun (WGS) entry which is preliminary data.</text>
</comment>